<keyword evidence="3" id="KW-0067">ATP-binding</keyword>
<dbReference type="Pfam" id="PF13091">
    <property type="entry name" value="PLDc_2"/>
    <property type="match status" value="1"/>
</dbReference>
<keyword evidence="3" id="KW-0547">Nucleotide-binding</keyword>
<dbReference type="CDD" id="cd18799">
    <property type="entry name" value="SF2_C_EcoAI-like"/>
    <property type="match status" value="1"/>
</dbReference>
<dbReference type="GO" id="GO:0003677">
    <property type="term" value="F:DNA binding"/>
    <property type="evidence" value="ECO:0007669"/>
    <property type="project" value="InterPro"/>
</dbReference>
<dbReference type="SMART" id="SM00487">
    <property type="entry name" value="DEXDc"/>
    <property type="match status" value="1"/>
</dbReference>
<evidence type="ECO:0000259" key="1">
    <source>
        <dbReference type="PROSITE" id="PS51192"/>
    </source>
</evidence>
<dbReference type="RefSeq" id="WP_212919054.1">
    <property type="nucleotide sequence ID" value="NZ_BORP01000001.1"/>
</dbReference>
<keyword evidence="4" id="KW-1185">Reference proteome</keyword>
<name>A0A919X6R8_9BACI</name>
<dbReference type="Gene3D" id="3.40.50.300">
    <property type="entry name" value="P-loop containing nucleotide triphosphate hydrolases"/>
    <property type="match status" value="2"/>
</dbReference>
<keyword evidence="3" id="KW-0378">Hydrolase</keyword>
<evidence type="ECO:0000259" key="2">
    <source>
        <dbReference type="PROSITE" id="PS51194"/>
    </source>
</evidence>
<dbReference type="InterPro" id="IPR025202">
    <property type="entry name" value="PLD-like_dom"/>
</dbReference>
<accession>A0A919X6R8</accession>
<dbReference type="InterPro" id="IPR050742">
    <property type="entry name" value="Helicase_Restrict-Modif_Enz"/>
</dbReference>
<dbReference type="CDD" id="cd09204">
    <property type="entry name" value="PLDc_N_DEXD_b2"/>
    <property type="match status" value="1"/>
</dbReference>
<dbReference type="Proteomes" id="UP000676917">
    <property type="component" value="Unassembled WGS sequence"/>
</dbReference>
<dbReference type="GO" id="GO:0016787">
    <property type="term" value="F:hydrolase activity"/>
    <property type="evidence" value="ECO:0007669"/>
    <property type="project" value="InterPro"/>
</dbReference>
<dbReference type="SUPFAM" id="SSF56024">
    <property type="entry name" value="Phospholipase D/nuclease"/>
    <property type="match status" value="1"/>
</dbReference>
<dbReference type="CDD" id="cd18032">
    <property type="entry name" value="DEXHc_RE_I_III_res"/>
    <property type="match status" value="1"/>
</dbReference>
<dbReference type="PROSITE" id="PS51194">
    <property type="entry name" value="HELICASE_CTER"/>
    <property type="match status" value="1"/>
</dbReference>
<gene>
    <name evidence="3" type="ORF">J43TS3_01180</name>
</gene>
<dbReference type="InterPro" id="IPR021835">
    <property type="entry name" value="DUF3427"/>
</dbReference>
<dbReference type="SUPFAM" id="SSF52540">
    <property type="entry name" value="P-loop containing nucleoside triphosphate hydrolases"/>
    <property type="match status" value="1"/>
</dbReference>
<dbReference type="AlphaFoldDB" id="A0A919X6R8"/>
<dbReference type="Pfam" id="PF11907">
    <property type="entry name" value="DUF3427"/>
    <property type="match status" value="1"/>
</dbReference>
<dbReference type="Gene3D" id="3.30.870.10">
    <property type="entry name" value="Endonuclease Chain A"/>
    <property type="match status" value="1"/>
</dbReference>
<feature type="domain" description="Helicase C-terminal" evidence="2">
    <location>
        <begin position="442"/>
        <end position="592"/>
    </location>
</feature>
<feature type="domain" description="Helicase ATP-binding" evidence="1">
    <location>
        <begin position="239"/>
        <end position="391"/>
    </location>
</feature>
<evidence type="ECO:0000313" key="4">
    <source>
        <dbReference type="Proteomes" id="UP000676917"/>
    </source>
</evidence>
<dbReference type="PROSITE" id="PS51192">
    <property type="entry name" value="HELICASE_ATP_BIND_1"/>
    <property type="match status" value="1"/>
</dbReference>
<protein>
    <submittedName>
        <fullName evidence="3">Helicase</fullName>
    </submittedName>
</protein>
<dbReference type="PANTHER" id="PTHR47396">
    <property type="entry name" value="TYPE I RESTRICTION ENZYME ECOKI R PROTEIN"/>
    <property type="match status" value="1"/>
</dbReference>
<dbReference type="GO" id="GO:0005829">
    <property type="term" value="C:cytosol"/>
    <property type="evidence" value="ECO:0007669"/>
    <property type="project" value="TreeGrafter"/>
</dbReference>
<dbReference type="InterPro" id="IPR014001">
    <property type="entry name" value="Helicase_ATP-bd"/>
</dbReference>
<dbReference type="Pfam" id="PF04851">
    <property type="entry name" value="ResIII"/>
    <property type="match status" value="1"/>
</dbReference>
<dbReference type="InterPro" id="IPR006935">
    <property type="entry name" value="Helicase/UvrB_N"/>
</dbReference>
<keyword evidence="3" id="KW-0347">Helicase</keyword>
<evidence type="ECO:0000313" key="3">
    <source>
        <dbReference type="EMBL" id="GIO25507.1"/>
    </source>
</evidence>
<organism evidence="3 4">
    <name type="scientific">Ornithinibacillus bavariensis</name>
    <dbReference type="NCBI Taxonomy" id="545502"/>
    <lineage>
        <taxon>Bacteria</taxon>
        <taxon>Bacillati</taxon>
        <taxon>Bacillota</taxon>
        <taxon>Bacilli</taxon>
        <taxon>Bacillales</taxon>
        <taxon>Bacillaceae</taxon>
        <taxon>Ornithinibacillus</taxon>
    </lineage>
</organism>
<reference evidence="3" key="1">
    <citation type="submission" date="2021-03" db="EMBL/GenBank/DDBJ databases">
        <title>Antimicrobial resistance genes in bacteria isolated from Japanese honey, and their potential for conferring macrolide and lincosamide resistance in the American foulbrood pathogen Paenibacillus larvae.</title>
        <authorList>
            <person name="Okamoto M."/>
            <person name="Kumagai M."/>
            <person name="Kanamori H."/>
            <person name="Takamatsu D."/>
        </authorList>
    </citation>
    <scope>NUCLEOTIDE SEQUENCE</scope>
    <source>
        <strain evidence="3">J43TS3</strain>
    </source>
</reference>
<dbReference type="EMBL" id="BORP01000001">
    <property type="protein sequence ID" value="GIO25507.1"/>
    <property type="molecule type" value="Genomic_DNA"/>
</dbReference>
<dbReference type="InterPro" id="IPR001650">
    <property type="entry name" value="Helicase_C-like"/>
</dbReference>
<sequence>MEQFIKDLKLALHKGFIDKQISNYGRFSPKLLINNQKGNEYVLASIIEELENCRSFLFSVAFITESGLATLKSHLLDLNRRGITGRILTSTFLNFNQPKIFKELLKITNVEVRLANVEGFHSKGYIFERENYYSLIVGSSNLTAQALKVNHEWNVKLTSHENGELVQHFKDQFEKIWVDSIPLNENWIMGYEEKYKSIDFKTAEKVIDFPVGYNQNFLEDAMRIKPNKMQQAALKQIAGVRAKGFDKGLVISSTGTGKTYLSAFDVRRFAPKKMLFIVHREQILNQAKSDFKRILGGLEKDFGILSGSSKQTDARYLFATIQSISKRENLESFNPDEFDYILIDEVHKAGASSYLKVIDYFTPKFLMGMTATPERTDDFNIYELFDYNIAYEIRLQEALEEDMLCPFHYFGVSDFEYEGELIDDTTILSKLVTEERVKHILDKINYYGYSGTQVKGLMFCSRKEEAVKLSHALNEKGLRTIALTGDNSQEERMWQVSRLENGALDYILTVDIFNEGIDIPSVNQVVMLRQTQSSIIFIQQLGRGLRKHKSKDFVTIIDFIGNYKNNYLIPIALSGDKSQNKDNIRRHTSETSYIKGVSTVNFEEVARKQIFKSINSSNLTAVKVLREAYIELKNRLGRVPGLIDFIRNHSIDPIVIVDKYKNYYQFLMKMNEEVPNINFYEEKVLTMLSIELLNGKRKHELILLKLLIEKGKVDEKEFINFLVEEGCSTDEKTIESMLRIFDLSFFTQSDKKKYGQQPIILFGEDNKYSFNKSIIKSLQSNKYFLHLINDILSSGFENSTKYDCSQALTLYEKYSRKDACKLLNWDSDESSTMYGYKPKHDTCPIFVTYHKDDEVESSVDYGDEFINPETLKWYTRSNRTLQSEEVQKIIHAEERNIDIHIFIKKDDDEGSNFYYLGKATPDKETIEQDTMLDKKGKKIPVVHMNMIMEKPVENRLYKYIVQDIIK</sequence>
<dbReference type="Pfam" id="PF00271">
    <property type="entry name" value="Helicase_C"/>
    <property type="match status" value="1"/>
</dbReference>
<dbReference type="Pfam" id="PF26350">
    <property type="entry name" value="DUF8090"/>
    <property type="match status" value="1"/>
</dbReference>
<comment type="caution">
    <text evidence="3">The sequence shown here is derived from an EMBL/GenBank/DDBJ whole genome shotgun (WGS) entry which is preliminary data.</text>
</comment>
<dbReference type="GO" id="GO:0004386">
    <property type="term" value="F:helicase activity"/>
    <property type="evidence" value="ECO:0007669"/>
    <property type="project" value="UniProtKB-KW"/>
</dbReference>
<dbReference type="SMART" id="SM00490">
    <property type="entry name" value="HELICc"/>
    <property type="match status" value="1"/>
</dbReference>
<dbReference type="PANTHER" id="PTHR47396:SF1">
    <property type="entry name" value="ATP-DEPENDENT HELICASE IRC3-RELATED"/>
    <property type="match status" value="1"/>
</dbReference>
<dbReference type="InterPro" id="IPR058403">
    <property type="entry name" value="DUF8090"/>
</dbReference>
<proteinExistence type="predicted"/>
<dbReference type="InterPro" id="IPR027417">
    <property type="entry name" value="P-loop_NTPase"/>
</dbReference>
<dbReference type="GO" id="GO:0005524">
    <property type="term" value="F:ATP binding"/>
    <property type="evidence" value="ECO:0007669"/>
    <property type="project" value="InterPro"/>
</dbReference>